<organism evidence="2 3">
    <name type="scientific">Paramecium sonneborni</name>
    <dbReference type="NCBI Taxonomy" id="65129"/>
    <lineage>
        <taxon>Eukaryota</taxon>
        <taxon>Sar</taxon>
        <taxon>Alveolata</taxon>
        <taxon>Ciliophora</taxon>
        <taxon>Intramacronucleata</taxon>
        <taxon>Oligohymenophorea</taxon>
        <taxon>Peniculida</taxon>
        <taxon>Parameciidae</taxon>
        <taxon>Paramecium</taxon>
    </lineage>
</organism>
<name>A0A8S1NSC1_9CILI</name>
<protein>
    <recommendedName>
        <fullName evidence="4">Transmembrane protein</fullName>
    </recommendedName>
</protein>
<keyword evidence="3" id="KW-1185">Reference proteome</keyword>
<accession>A0A8S1NSC1</accession>
<evidence type="ECO:0000313" key="3">
    <source>
        <dbReference type="Proteomes" id="UP000692954"/>
    </source>
</evidence>
<proteinExistence type="predicted"/>
<reference evidence="2" key="1">
    <citation type="submission" date="2021-01" db="EMBL/GenBank/DDBJ databases">
        <authorList>
            <consortium name="Genoscope - CEA"/>
            <person name="William W."/>
        </authorList>
    </citation>
    <scope>NUCLEOTIDE SEQUENCE</scope>
</reference>
<evidence type="ECO:0008006" key="4">
    <source>
        <dbReference type="Google" id="ProtNLM"/>
    </source>
</evidence>
<dbReference type="EMBL" id="CAJJDN010000060">
    <property type="protein sequence ID" value="CAD8093141.1"/>
    <property type="molecule type" value="Genomic_DNA"/>
</dbReference>
<evidence type="ECO:0000256" key="1">
    <source>
        <dbReference type="SAM" id="Phobius"/>
    </source>
</evidence>
<gene>
    <name evidence="2" type="ORF">PSON_ATCC_30995.1.T0600116</name>
</gene>
<feature type="transmembrane region" description="Helical" evidence="1">
    <location>
        <begin position="7"/>
        <end position="25"/>
    </location>
</feature>
<keyword evidence="1" id="KW-1133">Transmembrane helix</keyword>
<dbReference type="Proteomes" id="UP000692954">
    <property type="component" value="Unassembled WGS sequence"/>
</dbReference>
<dbReference type="OrthoDB" id="298916at2759"/>
<keyword evidence="1" id="KW-0812">Transmembrane</keyword>
<dbReference type="AlphaFoldDB" id="A0A8S1NSC1"/>
<evidence type="ECO:0000313" key="2">
    <source>
        <dbReference type="EMBL" id="CAD8093141.1"/>
    </source>
</evidence>
<sequence>MAASSTFNVIALGGFLVFSVIGINISNNQFYIEILKVLLVIVGVMLIHQLYLIKRNTPQVIMKPNQKQINFSVFQDNNRNNLQQSNYYRNHETEQMQGQSDLMDNQNQKEKQRILDKEQRKHNMKNHFQQDKDLLESVKQYENGSVRQFYGDDSSQIHHTYYQAPVQLFGRSGLYNEIQKKNKETEKLLSRLIKKMGDAQLKVEELFFSQFVPTFVNEFQDHLINVNRMLKEHFQQKIIEIDIFFANKPFDINSNKHEKSVGLKSVTIDDVIFLKNQIKTKQREPVKAPIDIDKFTRDKADFIKECDLLELFNNILDLNLLNRKIMADRKFLLLKLLSFSESRGKPQYQTDGLVEKVSSDYEILFSVFINTILKCVNYEKQRFSKFNTNDGNESALKMVSVSIIQLESFDLNEQKNDQQTRNFVIQQKLDQIDQEPQFHFYSDHIVKTLKKNKDLESKKLNEFILYTSRDCNSLNGFVCYYLLHLLNLPKQHWLQLQQIEMDQRMIKCLIRMAKDLSFLVTNL</sequence>
<comment type="caution">
    <text evidence="2">The sequence shown here is derived from an EMBL/GenBank/DDBJ whole genome shotgun (WGS) entry which is preliminary data.</text>
</comment>
<keyword evidence="1" id="KW-0472">Membrane</keyword>
<feature type="transmembrane region" description="Helical" evidence="1">
    <location>
        <begin position="31"/>
        <end position="53"/>
    </location>
</feature>